<evidence type="ECO:0000256" key="8">
    <source>
        <dbReference type="ARBA" id="ARBA00022853"/>
    </source>
</evidence>
<evidence type="ECO:0000256" key="11">
    <source>
        <dbReference type="ARBA" id="ARBA00023242"/>
    </source>
</evidence>
<evidence type="ECO:0000256" key="9">
    <source>
        <dbReference type="ARBA" id="ARBA00023015"/>
    </source>
</evidence>
<dbReference type="SUPFAM" id="SSF82199">
    <property type="entry name" value="SET domain"/>
    <property type="match status" value="1"/>
</dbReference>
<dbReference type="PANTHER" id="PTHR46167">
    <property type="entry name" value="N-LYSINE METHYLTRANSFERASE KMT5A"/>
    <property type="match status" value="1"/>
</dbReference>
<dbReference type="Gene3D" id="2.170.270.10">
    <property type="entry name" value="SET domain"/>
    <property type="match status" value="1"/>
</dbReference>
<dbReference type="PANTHER" id="PTHR46167:SF1">
    <property type="entry name" value="N-LYSINE METHYLTRANSFERASE KMT5A"/>
    <property type="match status" value="1"/>
</dbReference>
<dbReference type="EC" id="2.1.1.361" evidence="3"/>
<comment type="caution">
    <text evidence="15">The sequence shown here is derived from an EMBL/GenBank/DDBJ whole genome shotgun (WGS) entry which is preliminary data.</text>
</comment>
<keyword evidence="16" id="KW-1185">Reference proteome</keyword>
<dbReference type="GO" id="GO:0005700">
    <property type="term" value="C:polytene chromosome"/>
    <property type="evidence" value="ECO:0007669"/>
    <property type="project" value="TreeGrafter"/>
</dbReference>
<feature type="compositionally biased region" description="Basic and acidic residues" evidence="13">
    <location>
        <begin position="41"/>
        <end position="55"/>
    </location>
</feature>
<proteinExistence type="predicted"/>
<comment type="subcellular location">
    <subcellularLocation>
        <location evidence="2">Chromosome</location>
    </subcellularLocation>
    <subcellularLocation>
        <location evidence="1">Nucleus</location>
    </subcellularLocation>
</comment>
<evidence type="ECO:0000256" key="7">
    <source>
        <dbReference type="ARBA" id="ARBA00022691"/>
    </source>
</evidence>
<dbReference type="InterPro" id="IPR046341">
    <property type="entry name" value="SET_dom_sf"/>
</dbReference>
<dbReference type="AlphaFoldDB" id="A0A9Q1HDV8"/>
<dbReference type="PROSITE" id="PS51571">
    <property type="entry name" value="SAM_MT43_PR_SET"/>
    <property type="match status" value="1"/>
</dbReference>
<dbReference type="GO" id="GO:0043516">
    <property type="term" value="P:regulation of DNA damage response, signal transduction by p53 class mediator"/>
    <property type="evidence" value="ECO:0007669"/>
    <property type="project" value="TreeGrafter"/>
</dbReference>
<evidence type="ECO:0000256" key="1">
    <source>
        <dbReference type="ARBA" id="ARBA00004123"/>
    </source>
</evidence>
<keyword evidence="9" id="KW-0805">Transcription regulation</keyword>
<dbReference type="GO" id="GO:0140944">
    <property type="term" value="F:histone H4K20 monomethyltransferase activity"/>
    <property type="evidence" value="ECO:0007669"/>
    <property type="project" value="UniProtKB-EC"/>
</dbReference>
<evidence type="ECO:0000256" key="4">
    <source>
        <dbReference type="ARBA" id="ARBA00022454"/>
    </source>
</evidence>
<evidence type="ECO:0000259" key="14">
    <source>
        <dbReference type="PROSITE" id="PS50280"/>
    </source>
</evidence>
<evidence type="ECO:0000256" key="13">
    <source>
        <dbReference type="SAM" id="MobiDB-lite"/>
    </source>
</evidence>
<feature type="region of interest" description="Disordered" evidence="13">
    <location>
        <begin position="1"/>
        <end position="148"/>
    </location>
</feature>
<dbReference type="GO" id="GO:0005634">
    <property type="term" value="C:nucleus"/>
    <property type="evidence" value="ECO:0007669"/>
    <property type="project" value="UniProtKB-SubCell"/>
</dbReference>
<keyword evidence="6" id="KW-0808">Transferase</keyword>
<dbReference type="Proteomes" id="UP001152320">
    <property type="component" value="Chromosome 4"/>
</dbReference>
<evidence type="ECO:0000256" key="6">
    <source>
        <dbReference type="ARBA" id="ARBA00022679"/>
    </source>
</evidence>
<feature type="compositionally biased region" description="Polar residues" evidence="13">
    <location>
        <begin position="23"/>
        <end position="37"/>
    </location>
</feature>
<sequence length="319" mass="35910">MSTRKRRIMENATTVLEEKEKNSSQADTRNTEKNSTGLRLEMPKNNEKDCSEESKVTSLPSGYLTPDSTPVKNSQETQEEAKASENSTPPKCVKTSTGKEREVTPIGQMLTGKGRKGKKVRKSRKKDKAAGGASNSEKKQASPVTKRLTDFFPVRRSNRKCKSKVEAEEKKQLEDAILSGKEEGLKVQEIIGKGRGVIATKFFKRGQFVVEYYGDLIDIDSAKDLEDKYSKDSTVGCYMYYFEFKNQRYCVDATKESGRLGRLLNHSKSGNCCTKLVSIQDKPHLILVAKRDIKIGEELLYDYGDRNKDSLQAHPWLAL</sequence>
<dbReference type="GO" id="GO:0032259">
    <property type="term" value="P:methylation"/>
    <property type="evidence" value="ECO:0007669"/>
    <property type="project" value="UniProtKB-KW"/>
</dbReference>
<dbReference type="Pfam" id="PF00856">
    <property type="entry name" value="SET"/>
    <property type="match status" value="1"/>
</dbReference>
<evidence type="ECO:0000313" key="15">
    <source>
        <dbReference type="EMBL" id="KAJ8042599.1"/>
    </source>
</evidence>
<keyword evidence="11" id="KW-0539">Nucleus</keyword>
<dbReference type="InterPro" id="IPR016858">
    <property type="entry name" value="KMT5A-like"/>
</dbReference>
<dbReference type="InterPro" id="IPR001214">
    <property type="entry name" value="SET_dom"/>
</dbReference>
<evidence type="ECO:0000256" key="5">
    <source>
        <dbReference type="ARBA" id="ARBA00022603"/>
    </source>
</evidence>
<evidence type="ECO:0000256" key="2">
    <source>
        <dbReference type="ARBA" id="ARBA00004286"/>
    </source>
</evidence>
<gene>
    <name evidence="15" type="ORF">HOLleu_09390</name>
</gene>
<evidence type="ECO:0000256" key="10">
    <source>
        <dbReference type="ARBA" id="ARBA00023163"/>
    </source>
</evidence>
<keyword evidence="8" id="KW-0156">Chromatin regulator</keyword>
<evidence type="ECO:0000256" key="12">
    <source>
        <dbReference type="ARBA" id="ARBA00047784"/>
    </source>
</evidence>
<dbReference type="PROSITE" id="PS50280">
    <property type="entry name" value="SET"/>
    <property type="match status" value="1"/>
</dbReference>
<keyword evidence="10" id="KW-0804">Transcription</keyword>
<keyword evidence="7" id="KW-0949">S-adenosyl-L-methionine</keyword>
<dbReference type="SMART" id="SM00317">
    <property type="entry name" value="SET"/>
    <property type="match status" value="1"/>
</dbReference>
<feature type="compositionally biased region" description="Basic residues" evidence="13">
    <location>
        <begin position="113"/>
        <end position="127"/>
    </location>
</feature>
<keyword evidence="5 15" id="KW-0489">Methyltransferase</keyword>
<organism evidence="15 16">
    <name type="scientific">Holothuria leucospilota</name>
    <name type="common">Black long sea cucumber</name>
    <name type="synonym">Mertensiothuria leucospilota</name>
    <dbReference type="NCBI Taxonomy" id="206669"/>
    <lineage>
        <taxon>Eukaryota</taxon>
        <taxon>Metazoa</taxon>
        <taxon>Echinodermata</taxon>
        <taxon>Eleutherozoa</taxon>
        <taxon>Echinozoa</taxon>
        <taxon>Holothuroidea</taxon>
        <taxon>Aspidochirotacea</taxon>
        <taxon>Aspidochirotida</taxon>
        <taxon>Holothuriidae</taxon>
        <taxon>Holothuria</taxon>
    </lineage>
</organism>
<dbReference type="OrthoDB" id="5560686at2759"/>
<feature type="compositionally biased region" description="Polar residues" evidence="13">
    <location>
        <begin position="56"/>
        <end position="76"/>
    </location>
</feature>
<keyword evidence="4" id="KW-0158">Chromosome</keyword>
<dbReference type="EMBL" id="JAIZAY010000004">
    <property type="protein sequence ID" value="KAJ8042599.1"/>
    <property type="molecule type" value="Genomic_DNA"/>
</dbReference>
<evidence type="ECO:0000256" key="3">
    <source>
        <dbReference type="ARBA" id="ARBA00012187"/>
    </source>
</evidence>
<dbReference type="InterPro" id="IPR047266">
    <property type="entry name" value="KMT5A-like_SET"/>
</dbReference>
<feature type="domain" description="SET" evidence="14">
    <location>
        <begin position="183"/>
        <end position="304"/>
    </location>
</feature>
<name>A0A9Q1HDV8_HOLLE</name>
<dbReference type="GO" id="GO:0006357">
    <property type="term" value="P:regulation of transcription by RNA polymerase II"/>
    <property type="evidence" value="ECO:0007669"/>
    <property type="project" value="TreeGrafter"/>
</dbReference>
<reference evidence="15" key="1">
    <citation type="submission" date="2021-10" db="EMBL/GenBank/DDBJ databases">
        <title>Tropical sea cucumber genome reveals ecological adaptation and Cuvierian tubules defense mechanism.</title>
        <authorList>
            <person name="Chen T."/>
        </authorList>
    </citation>
    <scope>NUCLEOTIDE SEQUENCE</scope>
    <source>
        <strain evidence="15">Nanhai2018</strain>
        <tissue evidence="15">Muscle</tissue>
    </source>
</reference>
<protein>
    <recommendedName>
        <fullName evidence="3">[histone H4]-lysine(20) N-methyltransferase</fullName>
        <ecNumber evidence="3">2.1.1.361</ecNumber>
    </recommendedName>
</protein>
<comment type="catalytic activity">
    <reaction evidence="12">
        <text>L-lysyl(20)-[histone H4] + S-adenosyl-L-methionine = N(6)-methyl-L-lysyl(20)-[histone H4] + S-adenosyl-L-homocysteine + H(+)</text>
        <dbReference type="Rhea" id="RHEA:60344"/>
        <dbReference type="Rhea" id="RHEA-COMP:15554"/>
        <dbReference type="Rhea" id="RHEA-COMP:15555"/>
        <dbReference type="ChEBI" id="CHEBI:15378"/>
        <dbReference type="ChEBI" id="CHEBI:29969"/>
        <dbReference type="ChEBI" id="CHEBI:57856"/>
        <dbReference type="ChEBI" id="CHEBI:59789"/>
        <dbReference type="ChEBI" id="CHEBI:61929"/>
        <dbReference type="EC" id="2.1.1.361"/>
    </reaction>
</comment>
<dbReference type="CDD" id="cd10528">
    <property type="entry name" value="SET_SETD8"/>
    <property type="match status" value="1"/>
</dbReference>
<dbReference type="InterPro" id="IPR051760">
    <property type="entry name" value="KMT5A"/>
</dbReference>
<evidence type="ECO:0000313" key="16">
    <source>
        <dbReference type="Proteomes" id="UP001152320"/>
    </source>
</evidence>
<accession>A0A9Q1HDV8</accession>